<evidence type="ECO:0000313" key="4">
    <source>
        <dbReference type="Proteomes" id="UP000309128"/>
    </source>
</evidence>
<dbReference type="AlphaFoldDB" id="A0A5S4F110"/>
<keyword evidence="4" id="KW-1185">Reference proteome</keyword>
<dbReference type="GO" id="GO:0004674">
    <property type="term" value="F:protein serine/threonine kinase activity"/>
    <property type="evidence" value="ECO:0007669"/>
    <property type="project" value="UniProtKB-KW"/>
</dbReference>
<dbReference type="Proteomes" id="UP000309128">
    <property type="component" value="Unassembled WGS sequence"/>
</dbReference>
<name>A0A5S4F110_9ACTN</name>
<feature type="chain" id="PRO_5024437062" evidence="2">
    <location>
        <begin position="30"/>
        <end position="72"/>
    </location>
</feature>
<feature type="non-terminal residue" evidence="3">
    <location>
        <position position="72"/>
    </location>
</feature>
<dbReference type="EMBL" id="VCKY01000228">
    <property type="protein sequence ID" value="TMR09539.1"/>
    <property type="molecule type" value="Genomic_DNA"/>
</dbReference>
<keyword evidence="2" id="KW-0732">Signal</keyword>
<feature type="compositionally biased region" description="Low complexity" evidence="1">
    <location>
        <begin position="63"/>
        <end position="72"/>
    </location>
</feature>
<proteinExistence type="predicted"/>
<feature type="signal peptide" evidence="2">
    <location>
        <begin position="1"/>
        <end position="29"/>
    </location>
</feature>
<keyword evidence="3" id="KW-0418">Kinase</keyword>
<evidence type="ECO:0000313" key="3">
    <source>
        <dbReference type="EMBL" id="TMR09539.1"/>
    </source>
</evidence>
<accession>A0A5S4F110</accession>
<sequence>MSLNRKIATRVGLGAGLAALSLAAGGLLAALTQEPATSDMAYTAAPGLASTPEALDTYDESTPEPSTTSTPT</sequence>
<protein>
    <submittedName>
        <fullName evidence="3">Serine/threonine protein kinase</fullName>
    </submittedName>
</protein>
<gene>
    <name evidence="3" type="ORF">ETD86_43080</name>
</gene>
<evidence type="ECO:0000256" key="2">
    <source>
        <dbReference type="SAM" id="SignalP"/>
    </source>
</evidence>
<keyword evidence="3" id="KW-0808">Transferase</keyword>
<dbReference type="RefSeq" id="WP_211370668.1">
    <property type="nucleotide sequence ID" value="NZ_VCKY01000228.1"/>
</dbReference>
<feature type="region of interest" description="Disordered" evidence="1">
    <location>
        <begin position="42"/>
        <end position="72"/>
    </location>
</feature>
<keyword evidence="3" id="KW-0723">Serine/threonine-protein kinase</keyword>
<organism evidence="3 4">
    <name type="scientific">Nonomuraea turkmeniaca</name>
    <dbReference type="NCBI Taxonomy" id="103838"/>
    <lineage>
        <taxon>Bacteria</taxon>
        <taxon>Bacillati</taxon>
        <taxon>Actinomycetota</taxon>
        <taxon>Actinomycetes</taxon>
        <taxon>Streptosporangiales</taxon>
        <taxon>Streptosporangiaceae</taxon>
        <taxon>Nonomuraea</taxon>
    </lineage>
</organism>
<comment type="caution">
    <text evidence="3">The sequence shown here is derived from an EMBL/GenBank/DDBJ whole genome shotgun (WGS) entry which is preliminary data.</text>
</comment>
<reference evidence="3 4" key="1">
    <citation type="submission" date="2019-05" db="EMBL/GenBank/DDBJ databases">
        <title>Draft genome sequence of Nonomuraea turkmeniaca DSM 43926.</title>
        <authorList>
            <person name="Saricaoglu S."/>
            <person name="Isik K."/>
        </authorList>
    </citation>
    <scope>NUCLEOTIDE SEQUENCE [LARGE SCALE GENOMIC DNA]</scope>
    <source>
        <strain evidence="3 4">DSM 43926</strain>
    </source>
</reference>
<evidence type="ECO:0000256" key="1">
    <source>
        <dbReference type="SAM" id="MobiDB-lite"/>
    </source>
</evidence>